<reference evidence="2" key="1">
    <citation type="journal article" date="2014" name="Int. J. Syst. Evol. Microbiol.">
        <title>Complete genome sequence of Corynebacterium casei LMG S-19264T (=DSM 44701T), isolated from a smear-ripened cheese.</title>
        <authorList>
            <consortium name="US DOE Joint Genome Institute (JGI-PGF)"/>
            <person name="Walter F."/>
            <person name="Albersmeier A."/>
            <person name="Kalinowski J."/>
            <person name="Ruckert C."/>
        </authorList>
    </citation>
    <scope>NUCLEOTIDE SEQUENCE</scope>
    <source>
        <strain evidence="2">VKM Ac-1069</strain>
    </source>
</reference>
<feature type="domain" description="FtsK gamma" evidence="1">
    <location>
        <begin position="2"/>
        <end position="64"/>
    </location>
</feature>
<dbReference type="EMBL" id="BSFQ01000185">
    <property type="protein sequence ID" value="GLL16313.1"/>
    <property type="molecule type" value="Genomic_DNA"/>
</dbReference>
<dbReference type="Pfam" id="PF09397">
    <property type="entry name" value="FtsK_gamma"/>
    <property type="match status" value="1"/>
</dbReference>
<dbReference type="InterPro" id="IPR050206">
    <property type="entry name" value="FtsK/SpoIIIE/SftA"/>
</dbReference>
<comment type="caution">
    <text evidence="2">The sequence shown here is derived from an EMBL/GenBank/DDBJ whole genome shotgun (WGS) entry which is preliminary data.</text>
</comment>
<dbReference type="SUPFAM" id="SSF46785">
    <property type="entry name" value="Winged helix' DNA-binding domain"/>
    <property type="match status" value="1"/>
</dbReference>
<proteinExistence type="predicted"/>
<dbReference type="InterPro" id="IPR036388">
    <property type="entry name" value="WH-like_DNA-bd_sf"/>
</dbReference>
<dbReference type="InterPro" id="IPR036390">
    <property type="entry name" value="WH_DNA-bd_sf"/>
</dbReference>
<dbReference type="Proteomes" id="UP001143463">
    <property type="component" value="Unassembled WGS sequence"/>
</dbReference>
<evidence type="ECO:0000259" key="1">
    <source>
        <dbReference type="SMART" id="SM00843"/>
    </source>
</evidence>
<reference evidence="2" key="2">
    <citation type="submission" date="2023-01" db="EMBL/GenBank/DDBJ databases">
        <authorList>
            <person name="Sun Q."/>
            <person name="Evtushenko L."/>
        </authorList>
    </citation>
    <scope>NUCLEOTIDE SEQUENCE</scope>
    <source>
        <strain evidence="2">VKM Ac-1069</strain>
    </source>
</reference>
<evidence type="ECO:0000313" key="3">
    <source>
        <dbReference type="Proteomes" id="UP001143463"/>
    </source>
</evidence>
<dbReference type="InterPro" id="IPR018541">
    <property type="entry name" value="Ftsk_gamma"/>
</dbReference>
<evidence type="ECO:0000313" key="2">
    <source>
        <dbReference type="EMBL" id="GLL16313.1"/>
    </source>
</evidence>
<dbReference type="PANTHER" id="PTHR22683:SF41">
    <property type="entry name" value="DNA TRANSLOCASE FTSK"/>
    <property type="match status" value="1"/>
</dbReference>
<dbReference type="AlphaFoldDB" id="A0A9W6UGN9"/>
<dbReference type="SMART" id="SM00843">
    <property type="entry name" value="Ftsk_gamma"/>
    <property type="match status" value="1"/>
</dbReference>
<dbReference type="PANTHER" id="PTHR22683">
    <property type="entry name" value="SPORULATION PROTEIN RELATED"/>
    <property type="match status" value="1"/>
</dbReference>
<dbReference type="RefSeq" id="WP_189383249.1">
    <property type="nucleotide sequence ID" value="NZ_BSFQ01000185.1"/>
</dbReference>
<organism evidence="2 3">
    <name type="scientific">Pseudonocardia halophobica</name>
    <dbReference type="NCBI Taxonomy" id="29401"/>
    <lineage>
        <taxon>Bacteria</taxon>
        <taxon>Bacillati</taxon>
        <taxon>Actinomycetota</taxon>
        <taxon>Actinomycetes</taxon>
        <taxon>Pseudonocardiales</taxon>
        <taxon>Pseudonocardiaceae</taxon>
        <taxon>Pseudonocardia</taxon>
    </lineage>
</organism>
<gene>
    <name evidence="2" type="ORF">GCM10017577_74940</name>
</gene>
<dbReference type="Gene3D" id="1.10.10.10">
    <property type="entry name" value="Winged helix-like DNA-binding domain superfamily/Winged helix DNA-binding domain"/>
    <property type="match status" value="1"/>
</dbReference>
<keyword evidence="3" id="KW-1185">Reference proteome</keyword>
<protein>
    <recommendedName>
        <fullName evidence="1">FtsK gamma domain-containing protein</fullName>
    </recommendedName>
</protein>
<name>A0A9W6UGN9_9PSEU</name>
<accession>A0A9W6UGN9</accession>
<sequence>MAQDLYDQAVQLMMTERRASTSFLQRHLSIGYTDASRLMDRMQANGIVSAPDIAGRREIRAQQAQAGEK</sequence>